<keyword evidence="1" id="KW-0812">Transmembrane</keyword>
<organism evidence="2">
    <name type="scientific">Octopus bimaculoides</name>
    <name type="common">California two-spotted octopus</name>
    <dbReference type="NCBI Taxonomy" id="37653"/>
    <lineage>
        <taxon>Eukaryota</taxon>
        <taxon>Metazoa</taxon>
        <taxon>Spiralia</taxon>
        <taxon>Lophotrochozoa</taxon>
        <taxon>Mollusca</taxon>
        <taxon>Cephalopoda</taxon>
        <taxon>Coleoidea</taxon>
        <taxon>Octopodiformes</taxon>
        <taxon>Octopoda</taxon>
        <taxon>Incirrata</taxon>
        <taxon>Octopodidae</taxon>
        <taxon>Octopus</taxon>
    </lineage>
</organism>
<gene>
    <name evidence="2" type="ORF">OCBIM_22030564mg</name>
</gene>
<evidence type="ECO:0000313" key="2">
    <source>
        <dbReference type="EMBL" id="KOF78586.1"/>
    </source>
</evidence>
<proteinExistence type="predicted"/>
<name>A0A0L8GNM8_OCTBM</name>
<keyword evidence="1" id="KW-1133">Transmembrane helix</keyword>
<accession>A0A0L8GNM8</accession>
<protein>
    <submittedName>
        <fullName evidence="2">Uncharacterized protein</fullName>
    </submittedName>
</protein>
<sequence length="60" mass="6871">MYPSLSLCWQDIWLLFLPGTPTLYILCPWLILGSLQSTFTPNLTMCLIFVESMVSSWQNG</sequence>
<keyword evidence="1" id="KW-0472">Membrane</keyword>
<reference evidence="2" key="1">
    <citation type="submission" date="2015-07" db="EMBL/GenBank/DDBJ databases">
        <title>MeaNS - Measles Nucleotide Surveillance Program.</title>
        <authorList>
            <person name="Tran T."/>
            <person name="Druce J."/>
        </authorList>
    </citation>
    <scope>NUCLEOTIDE SEQUENCE</scope>
    <source>
        <strain evidence="2">UCB-OBI-ISO-001</strain>
        <tissue evidence="2">Gonad</tissue>
    </source>
</reference>
<feature type="transmembrane region" description="Helical" evidence="1">
    <location>
        <begin position="12"/>
        <end position="32"/>
    </location>
</feature>
<dbReference type="EMBL" id="KQ421022">
    <property type="protein sequence ID" value="KOF78586.1"/>
    <property type="molecule type" value="Genomic_DNA"/>
</dbReference>
<evidence type="ECO:0000256" key="1">
    <source>
        <dbReference type="SAM" id="Phobius"/>
    </source>
</evidence>
<dbReference type="AlphaFoldDB" id="A0A0L8GNM8"/>